<dbReference type="GO" id="GO:0006749">
    <property type="term" value="P:glutathione metabolic process"/>
    <property type="evidence" value="ECO:0007669"/>
    <property type="project" value="InterPro"/>
</dbReference>
<dbReference type="EMBL" id="JAGFBR010000013">
    <property type="protein sequence ID" value="KAH0457094.1"/>
    <property type="molecule type" value="Genomic_DNA"/>
</dbReference>
<dbReference type="InterPro" id="IPR010987">
    <property type="entry name" value="Glutathione-S-Trfase_C-like"/>
</dbReference>
<dbReference type="InterPro" id="IPR036282">
    <property type="entry name" value="Glutathione-S-Trfase_C_sf"/>
</dbReference>
<evidence type="ECO:0000313" key="2">
    <source>
        <dbReference type="EMBL" id="KAH0457094.1"/>
    </source>
</evidence>
<evidence type="ECO:0000259" key="1">
    <source>
        <dbReference type="PROSITE" id="PS50405"/>
    </source>
</evidence>
<name>A0AAV7G5C6_DENCH</name>
<dbReference type="InterPro" id="IPR004046">
    <property type="entry name" value="GST_C"/>
</dbReference>
<organism evidence="2 3">
    <name type="scientific">Dendrobium chrysotoxum</name>
    <name type="common">Orchid</name>
    <dbReference type="NCBI Taxonomy" id="161865"/>
    <lineage>
        <taxon>Eukaryota</taxon>
        <taxon>Viridiplantae</taxon>
        <taxon>Streptophyta</taxon>
        <taxon>Embryophyta</taxon>
        <taxon>Tracheophyta</taxon>
        <taxon>Spermatophyta</taxon>
        <taxon>Magnoliopsida</taxon>
        <taxon>Liliopsida</taxon>
        <taxon>Asparagales</taxon>
        <taxon>Orchidaceae</taxon>
        <taxon>Epidendroideae</taxon>
        <taxon>Malaxideae</taxon>
        <taxon>Dendrobiinae</taxon>
        <taxon>Dendrobium</taxon>
    </lineage>
</organism>
<accession>A0AAV7G5C6</accession>
<dbReference type="InterPro" id="IPR045074">
    <property type="entry name" value="GST_C_Tau"/>
</dbReference>
<gene>
    <name evidence="2" type="ORF">IEQ34_015001</name>
</gene>
<dbReference type="Gene3D" id="1.20.1050.10">
    <property type="match status" value="1"/>
</dbReference>
<reference evidence="2 3" key="1">
    <citation type="journal article" date="2021" name="Hortic Res">
        <title>Chromosome-scale assembly of the Dendrobium chrysotoxum genome enhances the understanding of orchid evolution.</title>
        <authorList>
            <person name="Zhang Y."/>
            <person name="Zhang G.Q."/>
            <person name="Zhang D."/>
            <person name="Liu X.D."/>
            <person name="Xu X.Y."/>
            <person name="Sun W.H."/>
            <person name="Yu X."/>
            <person name="Zhu X."/>
            <person name="Wang Z.W."/>
            <person name="Zhao X."/>
            <person name="Zhong W.Y."/>
            <person name="Chen H."/>
            <person name="Yin W.L."/>
            <person name="Huang T."/>
            <person name="Niu S.C."/>
            <person name="Liu Z.J."/>
        </authorList>
    </citation>
    <scope>NUCLEOTIDE SEQUENCE [LARGE SCALE GENOMIC DNA]</scope>
    <source>
        <strain evidence="2">Lindl</strain>
    </source>
</reference>
<evidence type="ECO:0000313" key="3">
    <source>
        <dbReference type="Proteomes" id="UP000775213"/>
    </source>
</evidence>
<proteinExistence type="predicted"/>
<keyword evidence="3" id="KW-1185">Reference proteome</keyword>
<dbReference type="GO" id="GO:0004364">
    <property type="term" value="F:glutathione transferase activity"/>
    <property type="evidence" value="ECO:0007669"/>
    <property type="project" value="InterPro"/>
</dbReference>
<protein>
    <recommendedName>
        <fullName evidence="1">GST C-terminal domain-containing protein</fullName>
    </recommendedName>
</protein>
<dbReference type="SUPFAM" id="SSF47616">
    <property type="entry name" value="GST C-terminal domain-like"/>
    <property type="match status" value="1"/>
</dbReference>
<comment type="caution">
    <text evidence="2">The sequence shown here is derived from an EMBL/GenBank/DDBJ whole genome shotgun (WGS) entry which is preliminary data.</text>
</comment>
<dbReference type="Pfam" id="PF00043">
    <property type="entry name" value="GST_C"/>
    <property type="match status" value="1"/>
</dbReference>
<feature type="domain" description="GST C-terminal" evidence="1">
    <location>
        <begin position="1"/>
        <end position="114"/>
    </location>
</feature>
<dbReference type="PROSITE" id="PS50405">
    <property type="entry name" value="GST_CTER"/>
    <property type="match status" value="1"/>
</dbReference>
<dbReference type="AlphaFoldDB" id="A0AAV7G5C6"/>
<dbReference type="Proteomes" id="UP000775213">
    <property type="component" value="Unassembled WGS sequence"/>
</dbReference>
<dbReference type="CDD" id="cd03185">
    <property type="entry name" value="GST_C_Tau"/>
    <property type="match status" value="1"/>
</dbReference>
<sequence>MIARYILPSWQVIPQIRALIFGVDEKKAVATELLFAALLQLEETFFKSIKGKSFFGGDTINLVDITLGSCLTIEIITGINFLEKKKTPRLVKWTQCFCSAEVVKEVLLNAKNPVEYSKVLFALRRAASAPPSK</sequence>